<keyword evidence="7" id="KW-1185">Reference proteome</keyword>
<dbReference type="PANTHER" id="PTHR46058">
    <property type="entry name" value="PROTEIN BREVIS RADIX-LIKE 1"/>
    <property type="match status" value="1"/>
</dbReference>
<reference evidence="6" key="1">
    <citation type="submission" date="2022-06" db="EMBL/GenBank/DDBJ databases">
        <title>Uncovering the hologenomic basis of an extraordinary plant invasion.</title>
        <authorList>
            <person name="Bieker V.C."/>
            <person name="Martin M.D."/>
            <person name="Gilbert T."/>
            <person name="Hodgins K."/>
            <person name="Battlay P."/>
            <person name="Petersen B."/>
            <person name="Wilson J."/>
        </authorList>
    </citation>
    <scope>NUCLEOTIDE SEQUENCE</scope>
    <source>
        <strain evidence="6">AA19_3_7</strain>
        <tissue evidence="6">Leaf</tissue>
    </source>
</reference>
<evidence type="ECO:0000256" key="1">
    <source>
        <dbReference type="ARBA" id="ARBA00004123"/>
    </source>
</evidence>
<sequence length="379" mass="42242">KMLTCIACTKQLNGRSLHEEDDGDTATTPRTKQAVKSLTSQIKDIALKASGAYKHCKPCTGASADSNPTRRGYLGSETGSMSGRFFSGYHRTGNSTPRVWGKEMEARLKGLSSGASTPASVSGRTESARLPTRIQKKPTTVKGEDCDISPNNMLMDFMEKKKLGMASSSSLVLQSMEIEATRIREMFNKWQAQRWWSENCEKIMELYNVQRFNQQGVPLPSPPRSEAEINRHKSSIISTEASPVTPPLSKEHPPRNFYNPTGIGYSSSDSLEQQPKLTTASKFSNISGSKTETSSLEASRRTSSSQGADQSGEHSLSNASDLENECIEQDEPGVYITIRTLPGGVRELRRVRFSRERFGEMHARMWWEQNRARIQQQYL</sequence>
<evidence type="ECO:0000313" key="7">
    <source>
        <dbReference type="Proteomes" id="UP001206925"/>
    </source>
</evidence>
<dbReference type="AlphaFoldDB" id="A0AAD5D0B3"/>
<name>A0AAD5D0B3_AMBAR</name>
<dbReference type="PROSITE" id="PS51514">
    <property type="entry name" value="BRX"/>
    <property type="match status" value="1"/>
</dbReference>
<accession>A0AAD5D0B3</accession>
<evidence type="ECO:0000313" key="6">
    <source>
        <dbReference type="EMBL" id="KAI7751666.1"/>
    </source>
</evidence>
<organism evidence="6 7">
    <name type="scientific">Ambrosia artemisiifolia</name>
    <name type="common">Common ragweed</name>
    <dbReference type="NCBI Taxonomy" id="4212"/>
    <lineage>
        <taxon>Eukaryota</taxon>
        <taxon>Viridiplantae</taxon>
        <taxon>Streptophyta</taxon>
        <taxon>Embryophyta</taxon>
        <taxon>Tracheophyta</taxon>
        <taxon>Spermatophyta</taxon>
        <taxon>Magnoliopsida</taxon>
        <taxon>eudicotyledons</taxon>
        <taxon>Gunneridae</taxon>
        <taxon>Pentapetalae</taxon>
        <taxon>asterids</taxon>
        <taxon>campanulids</taxon>
        <taxon>Asterales</taxon>
        <taxon>Asteraceae</taxon>
        <taxon>Asteroideae</taxon>
        <taxon>Heliantheae alliance</taxon>
        <taxon>Heliantheae</taxon>
        <taxon>Ambrosia</taxon>
    </lineage>
</organism>
<proteinExistence type="inferred from homology"/>
<comment type="subcellular location">
    <subcellularLocation>
        <location evidence="1">Nucleus</location>
    </subcellularLocation>
</comment>
<dbReference type="PANTHER" id="PTHR46058:SF2">
    <property type="entry name" value="PROTEIN BREVIS RADIX-LIKE 3"/>
    <property type="match status" value="1"/>
</dbReference>
<dbReference type="Proteomes" id="UP001206925">
    <property type="component" value="Unassembled WGS sequence"/>
</dbReference>
<feature type="domain" description="BRX" evidence="5">
    <location>
        <begin position="324"/>
        <end position="379"/>
    </location>
</feature>
<keyword evidence="3" id="KW-0539">Nucleus</keyword>
<dbReference type="GO" id="GO:0005634">
    <property type="term" value="C:nucleus"/>
    <property type="evidence" value="ECO:0007669"/>
    <property type="project" value="UniProtKB-SubCell"/>
</dbReference>
<dbReference type="Pfam" id="PF08381">
    <property type="entry name" value="BRX"/>
    <property type="match status" value="2"/>
</dbReference>
<dbReference type="InterPro" id="IPR044532">
    <property type="entry name" value="BRX-like"/>
</dbReference>
<evidence type="ECO:0000256" key="2">
    <source>
        <dbReference type="ARBA" id="ARBA00009057"/>
    </source>
</evidence>
<evidence type="ECO:0000256" key="3">
    <source>
        <dbReference type="ARBA" id="ARBA00023242"/>
    </source>
</evidence>
<comment type="caution">
    <text evidence="6">The sequence shown here is derived from an EMBL/GenBank/DDBJ whole genome shotgun (WGS) entry which is preliminary data.</text>
</comment>
<dbReference type="Pfam" id="PF13713">
    <property type="entry name" value="BRX_N"/>
    <property type="match status" value="1"/>
</dbReference>
<evidence type="ECO:0000256" key="4">
    <source>
        <dbReference type="SAM" id="MobiDB-lite"/>
    </source>
</evidence>
<feature type="non-terminal residue" evidence="6">
    <location>
        <position position="1"/>
    </location>
</feature>
<dbReference type="InterPro" id="IPR013591">
    <property type="entry name" value="Brevis_radix_dom"/>
</dbReference>
<feature type="compositionally biased region" description="Polar residues" evidence="4">
    <location>
        <begin position="306"/>
        <end position="320"/>
    </location>
</feature>
<dbReference type="EMBL" id="JAMZMK010005857">
    <property type="protein sequence ID" value="KAI7751666.1"/>
    <property type="molecule type" value="Genomic_DNA"/>
</dbReference>
<gene>
    <name evidence="6" type="ORF">M8C21_010553</name>
</gene>
<protein>
    <recommendedName>
        <fullName evidence="5">BRX domain-containing protein</fullName>
    </recommendedName>
</protein>
<feature type="compositionally biased region" description="Low complexity" evidence="4">
    <location>
        <begin position="291"/>
        <end position="305"/>
    </location>
</feature>
<feature type="compositionally biased region" description="Polar residues" evidence="4">
    <location>
        <begin position="264"/>
        <end position="290"/>
    </location>
</feature>
<dbReference type="InterPro" id="IPR027988">
    <property type="entry name" value="BRX_N"/>
</dbReference>
<comment type="similarity">
    <text evidence="2">Belongs to the BRX family.</text>
</comment>
<feature type="region of interest" description="Disordered" evidence="4">
    <location>
        <begin position="215"/>
        <end position="320"/>
    </location>
</feature>
<evidence type="ECO:0000259" key="5">
    <source>
        <dbReference type="PROSITE" id="PS51514"/>
    </source>
</evidence>